<comment type="caution">
    <text evidence="2">The sequence shown here is derived from an EMBL/GenBank/DDBJ whole genome shotgun (WGS) entry which is preliminary data.</text>
</comment>
<keyword evidence="1" id="KW-0472">Membrane</keyword>
<organism evidence="2 3">
    <name type="scientific">Saitoella complicata (strain BCRC 22490 / CBS 7301 / JCM 7358 / NBRC 10748 / NRRL Y-17804)</name>
    <dbReference type="NCBI Taxonomy" id="698492"/>
    <lineage>
        <taxon>Eukaryota</taxon>
        <taxon>Fungi</taxon>
        <taxon>Dikarya</taxon>
        <taxon>Ascomycota</taxon>
        <taxon>Taphrinomycotina</taxon>
        <taxon>Taphrinomycotina incertae sedis</taxon>
        <taxon>Saitoella</taxon>
    </lineage>
</organism>
<reference evidence="2 3" key="1">
    <citation type="journal article" date="2011" name="J. Gen. Appl. Microbiol.">
        <title>Draft genome sequencing of the enigmatic yeast Saitoella complicata.</title>
        <authorList>
            <person name="Nishida H."/>
            <person name="Hamamoto M."/>
            <person name="Sugiyama J."/>
        </authorList>
    </citation>
    <scope>NUCLEOTIDE SEQUENCE [LARGE SCALE GENOMIC DNA]</scope>
    <source>
        <strain evidence="2 3">NRRL Y-17804</strain>
    </source>
</reference>
<name>A0A0E9NCH3_SAICN</name>
<protein>
    <submittedName>
        <fullName evidence="2">Uncharacterized protein</fullName>
    </submittedName>
</protein>
<reference evidence="2 3" key="2">
    <citation type="journal article" date="2014" name="J. Gen. Appl. Microbiol.">
        <title>The early diverging ascomycetous budding yeast Saitoella complicata has three histone deacetylases belonging to the Clr6, Hos2, and Rpd3 lineages.</title>
        <authorList>
            <person name="Nishida H."/>
            <person name="Matsumoto T."/>
            <person name="Kondo S."/>
            <person name="Hamamoto M."/>
            <person name="Yoshikawa H."/>
        </authorList>
    </citation>
    <scope>NUCLEOTIDE SEQUENCE [LARGE SCALE GENOMIC DNA]</scope>
    <source>
        <strain evidence="2 3">NRRL Y-17804</strain>
    </source>
</reference>
<evidence type="ECO:0000313" key="2">
    <source>
        <dbReference type="EMBL" id="GAO47115.1"/>
    </source>
</evidence>
<proteinExistence type="predicted"/>
<dbReference type="Proteomes" id="UP000033140">
    <property type="component" value="Unassembled WGS sequence"/>
</dbReference>
<gene>
    <name evidence="2" type="ORF">G7K_1326-t1</name>
</gene>
<accession>A0A0E9NCH3</accession>
<dbReference type="AlphaFoldDB" id="A0A0E9NCH3"/>
<evidence type="ECO:0000256" key="1">
    <source>
        <dbReference type="SAM" id="Phobius"/>
    </source>
</evidence>
<keyword evidence="1" id="KW-1133">Transmembrane helix</keyword>
<dbReference type="EMBL" id="BACD03000007">
    <property type="protein sequence ID" value="GAO47115.1"/>
    <property type="molecule type" value="Genomic_DNA"/>
</dbReference>
<keyword evidence="1" id="KW-0812">Transmembrane</keyword>
<keyword evidence="3" id="KW-1185">Reference proteome</keyword>
<feature type="transmembrane region" description="Helical" evidence="1">
    <location>
        <begin position="107"/>
        <end position="132"/>
    </location>
</feature>
<reference evidence="2 3" key="3">
    <citation type="journal article" date="2015" name="Genome Announc.">
        <title>Draft Genome Sequence of the Archiascomycetous Yeast Saitoella complicata.</title>
        <authorList>
            <person name="Yamauchi K."/>
            <person name="Kondo S."/>
            <person name="Hamamoto M."/>
            <person name="Takahashi Y."/>
            <person name="Ogura Y."/>
            <person name="Hayashi T."/>
            <person name="Nishida H."/>
        </authorList>
    </citation>
    <scope>NUCLEOTIDE SEQUENCE [LARGE SCALE GENOMIC DNA]</scope>
    <source>
        <strain evidence="2 3">NRRL Y-17804</strain>
    </source>
</reference>
<evidence type="ECO:0000313" key="3">
    <source>
        <dbReference type="Proteomes" id="UP000033140"/>
    </source>
</evidence>
<sequence>MPVTRAVTWGVTKKWKRLASDEGVPIRRLSKGALRRMRLASKKRDVVVSKAAKITSVPAQSDVETSPLIPISQELQMPELPFDLVENFMVAYDEYDMLKRAWKHTSVTYPLLFWSSCSLFGMVVWVFGSYGYEFWVCRCTSIRELWRFIFGGITDEALYVVPFTKGIRFNLSGYLSQTKHHVLNEREEKKNLMYPSTGTLVHLGLRTAAIEDIQAPASSQYYRFSIPILPLSSAGE</sequence>